<feature type="compositionally biased region" description="Low complexity" evidence="1">
    <location>
        <begin position="8"/>
        <end position="23"/>
    </location>
</feature>
<organism evidence="2 3">
    <name type="scientific">Mycena rosella</name>
    <name type="common">Pink bonnet</name>
    <name type="synonym">Agaricus rosellus</name>
    <dbReference type="NCBI Taxonomy" id="1033263"/>
    <lineage>
        <taxon>Eukaryota</taxon>
        <taxon>Fungi</taxon>
        <taxon>Dikarya</taxon>
        <taxon>Basidiomycota</taxon>
        <taxon>Agaricomycotina</taxon>
        <taxon>Agaricomycetes</taxon>
        <taxon>Agaricomycetidae</taxon>
        <taxon>Agaricales</taxon>
        <taxon>Marasmiineae</taxon>
        <taxon>Mycenaceae</taxon>
        <taxon>Mycena</taxon>
    </lineage>
</organism>
<dbReference type="AlphaFoldDB" id="A0AAD7GWP6"/>
<keyword evidence="3" id="KW-1185">Reference proteome</keyword>
<gene>
    <name evidence="2" type="ORF">B0H17DRAFT_1034812</name>
</gene>
<dbReference type="Proteomes" id="UP001221757">
    <property type="component" value="Unassembled WGS sequence"/>
</dbReference>
<feature type="region of interest" description="Disordered" evidence="1">
    <location>
        <begin position="60"/>
        <end position="82"/>
    </location>
</feature>
<accession>A0AAD7GWP6</accession>
<name>A0AAD7GWP6_MYCRO</name>
<evidence type="ECO:0000313" key="3">
    <source>
        <dbReference type="Proteomes" id="UP001221757"/>
    </source>
</evidence>
<feature type="region of interest" description="Disordered" evidence="1">
    <location>
        <begin position="1"/>
        <end position="40"/>
    </location>
</feature>
<sequence length="114" mass="11855">MYAALQGAPAHADAPRARASAARGTRGSFLSTGPTPRGADIARAAAPSRFANTPRFAKTPRFANAPVQPPAPTLTDAPAQSMTANERAKNKETLDMLKQMLVPKSTGKVGDGEL</sequence>
<comment type="caution">
    <text evidence="2">The sequence shown here is derived from an EMBL/GenBank/DDBJ whole genome shotgun (WGS) entry which is preliminary data.</text>
</comment>
<reference evidence="2" key="1">
    <citation type="submission" date="2023-03" db="EMBL/GenBank/DDBJ databases">
        <title>Massive genome expansion in bonnet fungi (Mycena s.s.) driven by repeated elements and novel gene families across ecological guilds.</title>
        <authorList>
            <consortium name="Lawrence Berkeley National Laboratory"/>
            <person name="Harder C.B."/>
            <person name="Miyauchi S."/>
            <person name="Viragh M."/>
            <person name="Kuo A."/>
            <person name="Thoen E."/>
            <person name="Andreopoulos B."/>
            <person name="Lu D."/>
            <person name="Skrede I."/>
            <person name="Drula E."/>
            <person name="Henrissat B."/>
            <person name="Morin E."/>
            <person name="Kohler A."/>
            <person name="Barry K."/>
            <person name="LaButti K."/>
            <person name="Morin E."/>
            <person name="Salamov A."/>
            <person name="Lipzen A."/>
            <person name="Mereny Z."/>
            <person name="Hegedus B."/>
            <person name="Baldrian P."/>
            <person name="Stursova M."/>
            <person name="Weitz H."/>
            <person name="Taylor A."/>
            <person name="Grigoriev I.V."/>
            <person name="Nagy L.G."/>
            <person name="Martin F."/>
            <person name="Kauserud H."/>
        </authorList>
    </citation>
    <scope>NUCLEOTIDE SEQUENCE</scope>
    <source>
        <strain evidence="2">CBHHK067</strain>
    </source>
</reference>
<evidence type="ECO:0000256" key="1">
    <source>
        <dbReference type="SAM" id="MobiDB-lite"/>
    </source>
</evidence>
<dbReference type="EMBL" id="JARKIE010000006">
    <property type="protein sequence ID" value="KAJ7706912.1"/>
    <property type="molecule type" value="Genomic_DNA"/>
</dbReference>
<proteinExistence type="predicted"/>
<protein>
    <submittedName>
        <fullName evidence="2">Uncharacterized protein</fullName>
    </submittedName>
</protein>
<evidence type="ECO:0000313" key="2">
    <source>
        <dbReference type="EMBL" id="KAJ7706912.1"/>
    </source>
</evidence>